<accession>A0A9X7W3S7</accession>
<feature type="domain" description="Thioredoxin-like fold" evidence="1">
    <location>
        <begin position="133"/>
        <end position="211"/>
    </location>
</feature>
<dbReference type="InterPro" id="IPR036249">
    <property type="entry name" value="Thioredoxin-like_sf"/>
</dbReference>
<dbReference type="Pfam" id="PF13192">
    <property type="entry name" value="Thioredoxin_3"/>
    <property type="match status" value="1"/>
</dbReference>
<dbReference type="InterPro" id="IPR011903">
    <property type="entry name" value="TON_0319-like"/>
</dbReference>
<sequence length="215" mass="23911">MISEQNRTAIRERFAELKQPVVLQYFESNLDCPLCGDVKQLLTELTELTPLLTVEVFNVYADESAAKSLKVDKAPTIVLTDDTHKDFGIRFYGAPSGYEFATLLEDILMMSARDSGLSANTRSKLATLTNAVDLKVFVTPTCPYCPAAVRLAHQFAYESTWVHGAMVEATEFPEWANKFQVYGVPKTIMNDIESQSVEGAVPEQMLLDEVMKVAS</sequence>
<dbReference type="NCBIfam" id="TIGR02187">
    <property type="entry name" value="PDO_seleno_TRX"/>
    <property type="match status" value="1"/>
</dbReference>
<dbReference type="InterPro" id="IPR011767">
    <property type="entry name" value="GLR_AS"/>
</dbReference>
<dbReference type="CDD" id="cd02973">
    <property type="entry name" value="TRX_GRX_like"/>
    <property type="match status" value="1"/>
</dbReference>
<keyword evidence="3" id="KW-1185">Reference proteome</keyword>
<dbReference type="EMBL" id="CP071182">
    <property type="protein sequence ID" value="QSO49677.1"/>
    <property type="molecule type" value="Genomic_DNA"/>
</dbReference>
<dbReference type="PANTHER" id="PTHR37170:SF1">
    <property type="entry name" value="GLUTAREDOXIN-LIKE PROTEIN"/>
    <property type="match status" value="1"/>
</dbReference>
<dbReference type="Gene3D" id="3.40.30.10">
    <property type="entry name" value="Glutaredoxin"/>
    <property type="match status" value="2"/>
</dbReference>
<dbReference type="KEGG" id="afx:JZ786_04310"/>
<dbReference type="Proteomes" id="UP000663505">
    <property type="component" value="Chromosome"/>
</dbReference>
<name>A0A9X7W3S7_9BACL</name>
<proteinExistence type="predicted"/>
<dbReference type="PANTHER" id="PTHR37170">
    <property type="entry name" value="GLUTAREDOXIN-RELATED"/>
    <property type="match status" value="1"/>
</dbReference>
<evidence type="ECO:0000313" key="3">
    <source>
        <dbReference type="Proteomes" id="UP000663505"/>
    </source>
</evidence>
<organism evidence="2 3">
    <name type="scientific">Alicyclobacillus mengziensis</name>
    <dbReference type="NCBI Taxonomy" id="2931921"/>
    <lineage>
        <taxon>Bacteria</taxon>
        <taxon>Bacillati</taxon>
        <taxon>Bacillota</taxon>
        <taxon>Bacilli</taxon>
        <taxon>Bacillales</taxon>
        <taxon>Alicyclobacillaceae</taxon>
        <taxon>Alicyclobacillus</taxon>
    </lineage>
</organism>
<dbReference type="AlphaFoldDB" id="A0A9X7W3S7"/>
<dbReference type="InterPro" id="IPR012336">
    <property type="entry name" value="Thioredoxin-like_fold"/>
</dbReference>
<gene>
    <name evidence="2" type="ORF">JZ786_04310</name>
</gene>
<evidence type="ECO:0000259" key="1">
    <source>
        <dbReference type="Pfam" id="PF13192"/>
    </source>
</evidence>
<reference evidence="2 3" key="1">
    <citation type="submission" date="2021-02" db="EMBL/GenBank/DDBJ databases">
        <title>Alicyclobacillus curvatus sp. nov. and Alicyclobacillus mengziensis sp. nov., two acidophilic bacteria isolated from acid mine drainage.</title>
        <authorList>
            <person name="Huang Y."/>
        </authorList>
    </citation>
    <scope>NUCLEOTIDE SEQUENCE [LARGE SCALE GENOMIC DNA]</scope>
    <source>
        <strain evidence="2 3">S30H14</strain>
    </source>
</reference>
<evidence type="ECO:0000313" key="2">
    <source>
        <dbReference type="EMBL" id="QSO49677.1"/>
    </source>
</evidence>
<dbReference type="SUPFAM" id="SSF52833">
    <property type="entry name" value="Thioredoxin-like"/>
    <property type="match status" value="2"/>
</dbReference>
<protein>
    <submittedName>
        <fullName evidence="2">Thioredoxin family protein</fullName>
    </submittedName>
</protein>
<dbReference type="PROSITE" id="PS00195">
    <property type="entry name" value="GLUTAREDOXIN_1"/>
    <property type="match status" value="1"/>
</dbReference>